<dbReference type="EMBL" id="SDRB02002686">
    <property type="protein sequence ID" value="THG19039.1"/>
    <property type="molecule type" value="Genomic_DNA"/>
</dbReference>
<sequence length="147" mass="16927">MEGVSVTMYRELKGYWRKRGYERLNGTGRRRKTRVELARAGGGSNRRCRRFWKIKISPKLRFSPKKFLIGLRDAYVSFMLRIGNSRVISSGFGGLVDDSMGGFGRRPVKEYDEKMIVEIYKSLLVAQGQLVHRDAPKIGSHQIVCRQ</sequence>
<proteinExistence type="predicted"/>
<organism evidence="1 2">
    <name type="scientific">Camellia sinensis var. sinensis</name>
    <name type="common">China tea</name>
    <dbReference type="NCBI Taxonomy" id="542762"/>
    <lineage>
        <taxon>Eukaryota</taxon>
        <taxon>Viridiplantae</taxon>
        <taxon>Streptophyta</taxon>
        <taxon>Embryophyta</taxon>
        <taxon>Tracheophyta</taxon>
        <taxon>Spermatophyta</taxon>
        <taxon>Magnoliopsida</taxon>
        <taxon>eudicotyledons</taxon>
        <taxon>Gunneridae</taxon>
        <taxon>Pentapetalae</taxon>
        <taxon>asterids</taxon>
        <taxon>Ericales</taxon>
        <taxon>Theaceae</taxon>
        <taxon>Camellia</taxon>
    </lineage>
</organism>
<dbReference type="PANTHER" id="PTHR33702:SF5">
    <property type="entry name" value="OS01G0308600 PROTEIN"/>
    <property type="match status" value="1"/>
</dbReference>
<accession>A0A4S4EQK5</accession>
<evidence type="ECO:0000313" key="1">
    <source>
        <dbReference type="EMBL" id="THG19039.1"/>
    </source>
</evidence>
<evidence type="ECO:0000313" key="2">
    <source>
        <dbReference type="Proteomes" id="UP000306102"/>
    </source>
</evidence>
<reference evidence="1 2" key="1">
    <citation type="journal article" date="2018" name="Proc. Natl. Acad. Sci. U.S.A.">
        <title>Draft genome sequence of Camellia sinensis var. sinensis provides insights into the evolution of the tea genome and tea quality.</title>
        <authorList>
            <person name="Wei C."/>
            <person name="Yang H."/>
            <person name="Wang S."/>
            <person name="Zhao J."/>
            <person name="Liu C."/>
            <person name="Gao L."/>
            <person name="Xia E."/>
            <person name="Lu Y."/>
            <person name="Tai Y."/>
            <person name="She G."/>
            <person name="Sun J."/>
            <person name="Cao H."/>
            <person name="Tong W."/>
            <person name="Gao Q."/>
            <person name="Li Y."/>
            <person name="Deng W."/>
            <person name="Jiang X."/>
            <person name="Wang W."/>
            <person name="Chen Q."/>
            <person name="Zhang S."/>
            <person name="Li H."/>
            <person name="Wu J."/>
            <person name="Wang P."/>
            <person name="Li P."/>
            <person name="Shi C."/>
            <person name="Zheng F."/>
            <person name="Jian J."/>
            <person name="Huang B."/>
            <person name="Shan D."/>
            <person name="Shi M."/>
            <person name="Fang C."/>
            <person name="Yue Y."/>
            <person name="Li F."/>
            <person name="Li D."/>
            <person name="Wei S."/>
            <person name="Han B."/>
            <person name="Jiang C."/>
            <person name="Yin Y."/>
            <person name="Xia T."/>
            <person name="Zhang Z."/>
            <person name="Bennetzen J.L."/>
            <person name="Zhao S."/>
            <person name="Wan X."/>
        </authorList>
    </citation>
    <scope>NUCLEOTIDE SEQUENCE [LARGE SCALE GENOMIC DNA]</scope>
    <source>
        <strain evidence="2">cv. Shuchazao</strain>
        <tissue evidence="1">Leaf</tissue>
    </source>
</reference>
<dbReference type="PANTHER" id="PTHR33702">
    <property type="entry name" value="BNAA09G40010D PROTEIN"/>
    <property type="match status" value="1"/>
</dbReference>
<gene>
    <name evidence="1" type="ORF">TEA_008390</name>
</gene>
<comment type="caution">
    <text evidence="1">The sequence shown here is derived from an EMBL/GenBank/DDBJ whole genome shotgun (WGS) entry which is preliminary data.</text>
</comment>
<keyword evidence="2" id="KW-1185">Reference proteome</keyword>
<protein>
    <submittedName>
        <fullName evidence="1">Uncharacterized protein</fullName>
    </submittedName>
</protein>
<dbReference type="AlphaFoldDB" id="A0A4S4EQK5"/>
<name>A0A4S4EQK5_CAMSN</name>
<dbReference type="Proteomes" id="UP000306102">
    <property type="component" value="Unassembled WGS sequence"/>
</dbReference>